<reference evidence="2 3" key="1">
    <citation type="submission" date="2016-04" db="EMBL/GenBank/DDBJ databases">
        <title>A degradative enzymes factory behind the ericoid mycorrhizal symbiosis.</title>
        <authorList>
            <consortium name="DOE Joint Genome Institute"/>
            <person name="Martino E."/>
            <person name="Morin E."/>
            <person name="Grelet G."/>
            <person name="Kuo A."/>
            <person name="Kohler A."/>
            <person name="Daghino S."/>
            <person name="Barry K."/>
            <person name="Choi C."/>
            <person name="Cichocki N."/>
            <person name="Clum A."/>
            <person name="Copeland A."/>
            <person name="Hainaut M."/>
            <person name="Haridas S."/>
            <person name="Labutti K."/>
            <person name="Lindquist E."/>
            <person name="Lipzen A."/>
            <person name="Khouja H.-R."/>
            <person name="Murat C."/>
            <person name="Ohm R."/>
            <person name="Olson A."/>
            <person name="Spatafora J."/>
            <person name="Veneault-Fourrey C."/>
            <person name="Henrissat B."/>
            <person name="Grigoriev I."/>
            <person name="Martin F."/>
            <person name="Perotto S."/>
        </authorList>
    </citation>
    <scope>NUCLEOTIDE SEQUENCE [LARGE SCALE GENOMIC DNA]</scope>
    <source>
        <strain evidence="2 3">F</strain>
    </source>
</reference>
<proteinExistence type="predicted"/>
<evidence type="ECO:0000313" key="2">
    <source>
        <dbReference type="EMBL" id="PMD37322.1"/>
    </source>
</evidence>
<feature type="region of interest" description="Disordered" evidence="1">
    <location>
        <begin position="110"/>
        <end position="168"/>
    </location>
</feature>
<evidence type="ECO:0000313" key="3">
    <source>
        <dbReference type="Proteomes" id="UP000235786"/>
    </source>
</evidence>
<dbReference type="OrthoDB" id="3558327at2759"/>
<gene>
    <name evidence="2" type="ORF">L207DRAFT_585673</name>
</gene>
<dbReference type="EMBL" id="KZ613949">
    <property type="protein sequence ID" value="PMD37322.1"/>
    <property type="molecule type" value="Genomic_DNA"/>
</dbReference>
<accession>A0A2J6RFM6</accession>
<dbReference type="AlphaFoldDB" id="A0A2J6RFM6"/>
<keyword evidence="3" id="KW-1185">Reference proteome</keyword>
<organism evidence="2 3">
    <name type="scientific">Hyaloscypha variabilis (strain UAMH 11265 / GT02V1 / F)</name>
    <name type="common">Meliniomyces variabilis</name>
    <dbReference type="NCBI Taxonomy" id="1149755"/>
    <lineage>
        <taxon>Eukaryota</taxon>
        <taxon>Fungi</taxon>
        <taxon>Dikarya</taxon>
        <taxon>Ascomycota</taxon>
        <taxon>Pezizomycotina</taxon>
        <taxon>Leotiomycetes</taxon>
        <taxon>Helotiales</taxon>
        <taxon>Hyaloscyphaceae</taxon>
        <taxon>Hyaloscypha</taxon>
        <taxon>Hyaloscypha variabilis</taxon>
    </lineage>
</organism>
<protein>
    <submittedName>
        <fullName evidence="2">Uncharacterized protein</fullName>
    </submittedName>
</protein>
<name>A0A2J6RFM6_HYAVF</name>
<evidence type="ECO:0000256" key="1">
    <source>
        <dbReference type="SAM" id="MobiDB-lite"/>
    </source>
</evidence>
<sequence length="168" mass="19472">MDVSEFIHQVNNLISHLRDPANNYLGREYSLNPGTSNIIKSLMYQDSSDDWKDNLYSTKLLAKPAPTTKARITVPLLEKLLRLKEEGPGERTSHMGVQWWFVVEEGELASPTFSSDEDDDGEDEYESDEIEEEEEVEEGEVVEEEVRRRRRKKKRPEDDVGKKQDDVE</sequence>
<feature type="compositionally biased region" description="Basic and acidic residues" evidence="1">
    <location>
        <begin position="155"/>
        <end position="168"/>
    </location>
</feature>
<dbReference type="Proteomes" id="UP000235786">
    <property type="component" value="Unassembled WGS sequence"/>
</dbReference>
<feature type="compositionally biased region" description="Acidic residues" evidence="1">
    <location>
        <begin position="115"/>
        <end position="143"/>
    </location>
</feature>